<feature type="domain" description="PhoU" evidence="8">
    <location>
        <begin position="29"/>
        <end position="115"/>
    </location>
</feature>
<evidence type="ECO:0000256" key="7">
    <source>
        <dbReference type="PIRNR" id="PIRNR003107"/>
    </source>
</evidence>
<evidence type="ECO:0000256" key="6">
    <source>
        <dbReference type="ARBA" id="ARBA00056181"/>
    </source>
</evidence>
<dbReference type="PIRSF" id="PIRSF003107">
    <property type="entry name" value="PhoU"/>
    <property type="match status" value="1"/>
</dbReference>
<dbReference type="PANTHER" id="PTHR42930">
    <property type="entry name" value="PHOSPHATE-SPECIFIC TRANSPORT SYSTEM ACCESSORY PROTEIN PHOU"/>
    <property type="match status" value="1"/>
</dbReference>
<evidence type="ECO:0000256" key="2">
    <source>
        <dbReference type="ARBA" id="ARBA00008107"/>
    </source>
</evidence>
<dbReference type="EMBL" id="VTUU01000010">
    <property type="protein sequence ID" value="KAA1171417.1"/>
    <property type="molecule type" value="Genomic_DNA"/>
</dbReference>
<proteinExistence type="inferred from homology"/>
<organism evidence="9 10">
    <name type="scientific">Marinobacter salinexigens</name>
    <dbReference type="NCBI Taxonomy" id="2919747"/>
    <lineage>
        <taxon>Bacteria</taxon>
        <taxon>Pseudomonadati</taxon>
        <taxon>Pseudomonadota</taxon>
        <taxon>Gammaproteobacteria</taxon>
        <taxon>Pseudomonadales</taxon>
        <taxon>Marinobacteraceae</taxon>
        <taxon>Marinobacter</taxon>
    </lineage>
</organism>
<reference evidence="9 10" key="1">
    <citation type="submission" date="2019-08" db="EMBL/GenBank/DDBJ databases">
        <title>Marinobacter ZYF650 sp. nov., a marine bacterium isolated from seawater of the Mariana trench.</title>
        <authorList>
            <person name="Ahmad W."/>
        </authorList>
    </citation>
    <scope>NUCLEOTIDE SEQUENCE [LARGE SCALE GENOMIC DNA]</scope>
    <source>
        <strain evidence="9 10">ZYF650</strain>
    </source>
</reference>
<keyword evidence="10" id="KW-1185">Reference proteome</keyword>
<evidence type="ECO:0000256" key="4">
    <source>
        <dbReference type="ARBA" id="ARBA00022490"/>
    </source>
</evidence>
<dbReference type="FunFam" id="1.20.58.220:FF:000001">
    <property type="entry name" value="Phosphate-specific transport system accessory protein PhoU"/>
    <property type="match status" value="1"/>
</dbReference>
<dbReference type="GO" id="GO:0030643">
    <property type="term" value="P:intracellular phosphate ion homeostasis"/>
    <property type="evidence" value="ECO:0007669"/>
    <property type="project" value="InterPro"/>
</dbReference>
<protein>
    <recommendedName>
        <fullName evidence="7">Phosphate-specific transport system accessory protein PhoU</fullName>
    </recommendedName>
</protein>
<comment type="similarity">
    <text evidence="2 7">Belongs to the PhoU family.</text>
</comment>
<evidence type="ECO:0000256" key="5">
    <source>
        <dbReference type="ARBA" id="ARBA00022592"/>
    </source>
</evidence>
<keyword evidence="5 7" id="KW-0592">Phosphate transport</keyword>
<accession>A0A5B0VA00</accession>
<dbReference type="Gene3D" id="1.20.58.220">
    <property type="entry name" value="Phosphate transport system protein phou homolog 2, domain 2"/>
    <property type="match status" value="2"/>
</dbReference>
<dbReference type="InterPro" id="IPR038078">
    <property type="entry name" value="PhoU-like_sf"/>
</dbReference>
<evidence type="ECO:0000313" key="9">
    <source>
        <dbReference type="EMBL" id="KAA1171417.1"/>
    </source>
</evidence>
<dbReference type="PANTHER" id="PTHR42930:SF3">
    <property type="entry name" value="PHOSPHATE-SPECIFIC TRANSPORT SYSTEM ACCESSORY PROTEIN PHOU"/>
    <property type="match status" value="1"/>
</dbReference>
<dbReference type="InterPro" id="IPR028366">
    <property type="entry name" value="PhoU"/>
</dbReference>
<evidence type="ECO:0000259" key="8">
    <source>
        <dbReference type="Pfam" id="PF01895"/>
    </source>
</evidence>
<dbReference type="GO" id="GO:0045936">
    <property type="term" value="P:negative regulation of phosphate metabolic process"/>
    <property type="evidence" value="ECO:0007669"/>
    <property type="project" value="InterPro"/>
</dbReference>
<sequence>MPHTKDETYGDHTSHAFNDELMELKAQFLKMGGLVEQQVENAVQALMDSDGHLADETRTRDREVDQMEMDLDEVATLIIARRQPTARDLRLVVSVIKMVADLERVGDEAKKIAKLALQLSEEGQAPRGYIEVRHISNHVLGMLHEALDSFARLDASQALRVKKEDKNVDAEYQAAARTLLTFMMEDTRNISRCMSLMWVLRALERVGDHACNIAENVIFMVEGEDVRHTSLEDMEKLVTQDNS</sequence>
<dbReference type="AlphaFoldDB" id="A0A5B0VA00"/>
<comment type="function">
    <text evidence="6 7">Plays a role in the regulation of phosphate uptake.</text>
</comment>
<keyword evidence="4 7" id="KW-0963">Cytoplasm</keyword>
<dbReference type="GO" id="GO:0005737">
    <property type="term" value="C:cytoplasm"/>
    <property type="evidence" value="ECO:0007669"/>
    <property type="project" value="UniProtKB-SubCell"/>
</dbReference>
<dbReference type="Proteomes" id="UP000323161">
    <property type="component" value="Unassembled WGS sequence"/>
</dbReference>
<name>A0A5B0VA00_9GAMM</name>
<dbReference type="SUPFAM" id="SSF109755">
    <property type="entry name" value="PhoU-like"/>
    <property type="match status" value="1"/>
</dbReference>
<keyword evidence="3 7" id="KW-0813">Transport</keyword>
<dbReference type="FunFam" id="1.20.58.220:FF:000002">
    <property type="entry name" value="Phosphate-specific transport system accessory protein PhoU"/>
    <property type="match status" value="1"/>
</dbReference>
<dbReference type="InterPro" id="IPR026022">
    <property type="entry name" value="PhoU_dom"/>
</dbReference>
<comment type="subcellular location">
    <subcellularLocation>
        <location evidence="1 7">Cytoplasm</location>
    </subcellularLocation>
</comment>
<evidence type="ECO:0000256" key="1">
    <source>
        <dbReference type="ARBA" id="ARBA00004496"/>
    </source>
</evidence>
<dbReference type="NCBIfam" id="TIGR02135">
    <property type="entry name" value="phoU_full"/>
    <property type="match status" value="1"/>
</dbReference>
<feature type="domain" description="PhoU" evidence="8">
    <location>
        <begin position="132"/>
        <end position="217"/>
    </location>
</feature>
<evidence type="ECO:0000256" key="3">
    <source>
        <dbReference type="ARBA" id="ARBA00022448"/>
    </source>
</evidence>
<dbReference type="RefSeq" id="WP_149601336.1">
    <property type="nucleotide sequence ID" value="NZ_VTUU01000010.1"/>
</dbReference>
<dbReference type="Pfam" id="PF01895">
    <property type="entry name" value="PhoU"/>
    <property type="match status" value="2"/>
</dbReference>
<dbReference type="GO" id="GO:0006817">
    <property type="term" value="P:phosphate ion transport"/>
    <property type="evidence" value="ECO:0007669"/>
    <property type="project" value="UniProtKB-KW"/>
</dbReference>
<gene>
    <name evidence="9" type="primary">phoU</name>
    <name evidence="9" type="ORF">FWJ25_16345</name>
</gene>
<comment type="caution">
    <text evidence="9">The sequence shown here is derived from an EMBL/GenBank/DDBJ whole genome shotgun (WGS) entry which is preliminary data.</text>
</comment>
<comment type="subunit">
    <text evidence="7">Homodimer.</text>
</comment>
<evidence type="ECO:0000313" key="10">
    <source>
        <dbReference type="Proteomes" id="UP000323161"/>
    </source>
</evidence>